<name>T1KHV0_TETUR</name>
<reference evidence="4" key="1">
    <citation type="submission" date="2011-08" db="EMBL/GenBank/DDBJ databases">
        <authorList>
            <person name="Rombauts S."/>
        </authorList>
    </citation>
    <scope>NUCLEOTIDE SEQUENCE</scope>
    <source>
        <strain evidence="4">London</strain>
    </source>
</reference>
<protein>
    <submittedName>
        <fullName evidence="3">Uncharacterized protein</fullName>
    </submittedName>
</protein>
<dbReference type="EnsemblMetazoa" id="tetur11g05700.1">
    <property type="protein sequence ID" value="tetur11g05700.1"/>
    <property type="gene ID" value="tetur11g05700"/>
</dbReference>
<dbReference type="AlphaFoldDB" id="T1KHV0"/>
<organism evidence="3 4">
    <name type="scientific">Tetranychus urticae</name>
    <name type="common">Two-spotted spider mite</name>
    <dbReference type="NCBI Taxonomy" id="32264"/>
    <lineage>
        <taxon>Eukaryota</taxon>
        <taxon>Metazoa</taxon>
        <taxon>Ecdysozoa</taxon>
        <taxon>Arthropoda</taxon>
        <taxon>Chelicerata</taxon>
        <taxon>Arachnida</taxon>
        <taxon>Acari</taxon>
        <taxon>Acariformes</taxon>
        <taxon>Trombidiformes</taxon>
        <taxon>Prostigmata</taxon>
        <taxon>Eleutherengona</taxon>
        <taxon>Raphignathae</taxon>
        <taxon>Tetranychoidea</taxon>
        <taxon>Tetranychidae</taxon>
        <taxon>Tetranychus</taxon>
    </lineage>
</organism>
<dbReference type="HOGENOM" id="CLU_1301124_0_0_1"/>
<reference evidence="3" key="2">
    <citation type="submission" date="2015-06" db="UniProtKB">
        <authorList>
            <consortium name="EnsemblMetazoa"/>
        </authorList>
    </citation>
    <scope>IDENTIFICATION</scope>
</reference>
<keyword evidence="1" id="KW-1133">Transmembrane helix</keyword>
<evidence type="ECO:0000313" key="3">
    <source>
        <dbReference type="EnsemblMetazoa" id="tetur11g05700.1"/>
    </source>
</evidence>
<dbReference type="EMBL" id="CAEY01000080">
    <property type="status" value="NOT_ANNOTATED_CDS"/>
    <property type="molecule type" value="Genomic_DNA"/>
</dbReference>
<feature type="chain" id="PRO_5004580745" evidence="2">
    <location>
        <begin position="21"/>
        <end position="212"/>
    </location>
</feature>
<feature type="transmembrane region" description="Helical" evidence="1">
    <location>
        <begin position="177"/>
        <end position="200"/>
    </location>
</feature>
<feature type="signal peptide" evidence="2">
    <location>
        <begin position="1"/>
        <end position="20"/>
    </location>
</feature>
<evidence type="ECO:0000256" key="1">
    <source>
        <dbReference type="SAM" id="Phobius"/>
    </source>
</evidence>
<accession>T1KHV0</accession>
<keyword evidence="2" id="KW-0732">Signal</keyword>
<keyword evidence="1" id="KW-0472">Membrane</keyword>
<evidence type="ECO:0000313" key="4">
    <source>
        <dbReference type="Proteomes" id="UP000015104"/>
    </source>
</evidence>
<proteinExistence type="predicted"/>
<sequence>MNYFLIVTVLSLSLSELLSATSNHQIEPELSSGEYIVPSIDPQSTIDAHGTSECSLTLKAHSSRVDFNVKVNVENASTVSVVLQKSYSIELTVTCDLSMNTLEAYLKGGPITQDVTSLVKAKKSDEKSCSWSIPLKLRTKSLSVNLKDGNSAVSIYLNGNPVYFENDISFRGLSTELIIIIAICCVVFGIHLIVALVWLFRRYRSKDEYQRM</sequence>
<keyword evidence="4" id="KW-1185">Reference proteome</keyword>
<evidence type="ECO:0000256" key="2">
    <source>
        <dbReference type="SAM" id="SignalP"/>
    </source>
</evidence>
<keyword evidence="1" id="KW-0812">Transmembrane</keyword>
<dbReference type="Proteomes" id="UP000015104">
    <property type="component" value="Unassembled WGS sequence"/>
</dbReference>